<dbReference type="RefSeq" id="WP_310060413.1">
    <property type="nucleotide sequence ID" value="NZ_JAVDVY010000001.1"/>
</dbReference>
<dbReference type="CDD" id="cd01949">
    <property type="entry name" value="GGDEF"/>
    <property type="match status" value="1"/>
</dbReference>
<dbReference type="Pfam" id="PF00563">
    <property type="entry name" value="EAL"/>
    <property type="match status" value="1"/>
</dbReference>
<evidence type="ECO:0000313" key="6">
    <source>
        <dbReference type="Proteomes" id="UP001251524"/>
    </source>
</evidence>
<name>A0ABU1W9M5_9GAMM</name>
<dbReference type="Pfam" id="PF00990">
    <property type="entry name" value="GGDEF"/>
    <property type="match status" value="1"/>
</dbReference>
<comment type="caution">
    <text evidence="5">The sequence shown here is derived from an EMBL/GenBank/DDBJ whole genome shotgun (WGS) entry which is preliminary data.</text>
</comment>
<feature type="domain" description="PAC" evidence="2">
    <location>
        <begin position="77"/>
        <end position="130"/>
    </location>
</feature>
<dbReference type="SUPFAM" id="SSF55785">
    <property type="entry name" value="PYP-like sensor domain (PAS domain)"/>
    <property type="match status" value="1"/>
</dbReference>
<evidence type="ECO:0000259" key="3">
    <source>
        <dbReference type="PROSITE" id="PS50883"/>
    </source>
</evidence>
<evidence type="ECO:0000259" key="1">
    <source>
        <dbReference type="PROSITE" id="PS50112"/>
    </source>
</evidence>
<dbReference type="Pfam" id="PF13426">
    <property type="entry name" value="PAS_9"/>
    <property type="match status" value="1"/>
</dbReference>
<dbReference type="CDD" id="cd00130">
    <property type="entry name" value="PAS"/>
    <property type="match status" value="1"/>
</dbReference>
<dbReference type="InterPro" id="IPR043128">
    <property type="entry name" value="Rev_trsase/Diguanyl_cyclase"/>
</dbReference>
<dbReference type="SMART" id="SM00091">
    <property type="entry name" value="PAS"/>
    <property type="match status" value="1"/>
</dbReference>
<dbReference type="PROSITE" id="PS50113">
    <property type="entry name" value="PAC"/>
    <property type="match status" value="1"/>
</dbReference>
<keyword evidence="6" id="KW-1185">Reference proteome</keyword>
<dbReference type="NCBIfam" id="TIGR00229">
    <property type="entry name" value="sensory_box"/>
    <property type="match status" value="1"/>
</dbReference>
<dbReference type="Gene3D" id="3.30.450.20">
    <property type="entry name" value="PAS domain"/>
    <property type="match status" value="1"/>
</dbReference>
<evidence type="ECO:0000259" key="2">
    <source>
        <dbReference type="PROSITE" id="PS50113"/>
    </source>
</evidence>
<dbReference type="SUPFAM" id="SSF141868">
    <property type="entry name" value="EAL domain-like"/>
    <property type="match status" value="1"/>
</dbReference>
<dbReference type="NCBIfam" id="TIGR00254">
    <property type="entry name" value="GGDEF"/>
    <property type="match status" value="1"/>
</dbReference>
<dbReference type="SUPFAM" id="SSF55073">
    <property type="entry name" value="Nucleotide cyclase"/>
    <property type="match status" value="1"/>
</dbReference>
<dbReference type="InterPro" id="IPR035965">
    <property type="entry name" value="PAS-like_dom_sf"/>
</dbReference>
<dbReference type="InterPro" id="IPR001610">
    <property type="entry name" value="PAC"/>
</dbReference>
<dbReference type="EMBL" id="JAVDVY010000001">
    <property type="protein sequence ID" value="MDR7134336.1"/>
    <property type="molecule type" value="Genomic_DNA"/>
</dbReference>
<dbReference type="InterPro" id="IPR035919">
    <property type="entry name" value="EAL_sf"/>
</dbReference>
<dbReference type="SMART" id="SM00267">
    <property type="entry name" value="GGDEF"/>
    <property type="match status" value="1"/>
</dbReference>
<organism evidence="5 6">
    <name type="scientific">Lysobacter niastensis</name>
    <dbReference type="NCBI Taxonomy" id="380629"/>
    <lineage>
        <taxon>Bacteria</taxon>
        <taxon>Pseudomonadati</taxon>
        <taxon>Pseudomonadota</taxon>
        <taxon>Gammaproteobacteria</taxon>
        <taxon>Lysobacterales</taxon>
        <taxon>Lysobacteraceae</taxon>
        <taxon>Lysobacter</taxon>
    </lineage>
</organism>
<dbReference type="SMART" id="SM00086">
    <property type="entry name" value="PAC"/>
    <property type="match status" value="1"/>
</dbReference>
<evidence type="ECO:0000259" key="4">
    <source>
        <dbReference type="PROSITE" id="PS50887"/>
    </source>
</evidence>
<dbReference type="InterPro" id="IPR000160">
    <property type="entry name" value="GGDEF_dom"/>
</dbReference>
<dbReference type="Gene3D" id="3.30.70.270">
    <property type="match status" value="1"/>
</dbReference>
<dbReference type="Proteomes" id="UP001251524">
    <property type="component" value="Unassembled WGS sequence"/>
</dbReference>
<feature type="domain" description="EAL" evidence="3">
    <location>
        <begin position="303"/>
        <end position="553"/>
    </location>
</feature>
<dbReference type="PROSITE" id="PS50112">
    <property type="entry name" value="PAS"/>
    <property type="match status" value="1"/>
</dbReference>
<dbReference type="CDD" id="cd01948">
    <property type="entry name" value="EAL"/>
    <property type="match status" value="1"/>
</dbReference>
<reference evidence="5 6" key="1">
    <citation type="submission" date="2023-07" db="EMBL/GenBank/DDBJ databases">
        <title>Sorghum-associated microbial communities from plants grown in Nebraska, USA.</title>
        <authorList>
            <person name="Schachtman D."/>
        </authorList>
    </citation>
    <scope>NUCLEOTIDE SEQUENCE [LARGE SCALE GENOMIC DNA]</scope>
    <source>
        <strain evidence="5 6">BE198</strain>
    </source>
</reference>
<dbReference type="PROSITE" id="PS50887">
    <property type="entry name" value="GGDEF"/>
    <property type="match status" value="1"/>
</dbReference>
<dbReference type="InterPro" id="IPR052155">
    <property type="entry name" value="Biofilm_reg_signaling"/>
</dbReference>
<dbReference type="Gene3D" id="3.20.20.450">
    <property type="entry name" value="EAL domain"/>
    <property type="match status" value="1"/>
</dbReference>
<dbReference type="InterPro" id="IPR000700">
    <property type="entry name" value="PAS-assoc_C"/>
</dbReference>
<dbReference type="PANTHER" id="PTHR44757:SF2">
    <property type="entry name" value="BIOFILM ARCHITECTURE MAINTENANCE PROTEIN MBAA"/>
    <property type="match status" value="1"/>
</dbReference>
<feature type="domain" description="GGDEF" evidence="4">
    <location>
        <begin position="162"/>
        <end position="295"/>
    </location>
</feature>
<sequence>MNGRELLQAIIDSPTSHAIMFTDVDGVIQLWNSGAERIFGYGDAEIVGKPAEVLFLPEEREMGVPKTEMEDARMQGCAGDFRWHVRKDGSQFWADGMIYPVRSRAGDLMGFVKILRDATEQKLMEEQISRLALADALTGMPNRAEFMQRLQEAAALSERNGHSFFVLLMDLDHFKSINDRLGHLGGDELLKQVASRMESVVRETDVVARLGGDEFAMLVLDGDGQQLGGDIAEKILAAMAAPFQIDGHEARTGVSIGISVFPDDTRDIEQLLRNADAALYKVKSEGRQGYQYFTEIMDFRAHQRSREITMLSRVSPRHFYLLYQPMVDGQGQVLGVEALLRCSHPFFASYPIERLVGLAAETGRLRGIGVRSVAKACHQVSKWQREGWPRLHLVMNFCRVELASTGLAARIARTAERAAFPLECFEADLAEDQLHGGTHDDHALREIREAGIKLTIDDYSGAHASLLRLSTMARRIKIDLKFFPGIPTDPHTCKVLTTVIQLAHVLGLQVVVERVQTAAEAEFVRDRCDAMQGFYYAEPMTVAEMTGWLASKKTGLVA</sequence>
<dbReference type="PROSITE" id="PS50883">
    <property type="entry name" value="EAL"/>
    <property type="match status" value="1"/>
</dbReference>
<gene>
    <name evidence="5" type="ORF">J2X06_001520</name>
</gene>
<dbReference type="PANTHER" id="PTHR44757">
    <property type="entry name" value="DIGUANYLATE CYCLASE DGCP"/>
    <property type="match status" value="1"/>
</dbReference>
<dbReference type="SMART" id="SM00052">
    <property type="entry name" value="EAL"/>
    <property type="match status" value="1"/>
</dbReference>
<protein>
    <submittedName>
        <fullName evidence="5">Diguanylate cyclase (GGDEF)-like protein/PAS domain S-box-containing protein</fullName>
    </submittedName>
</protein>
<dbReference type="InterPro" id="IPR029787">
    <property type="entry name" value="Nucleotide_cyclase"/>
</dbReference>
<feature type="domain" description="PAS" evidence="1">
    <location>
        <begin position="3"/>
        <end position="61"/>
    </location>
</feature>
<dbReference type="InterPro" id="IPR001633">
    <property type="entry name" value="EAL_dom"/>
</dbReference>
<accession>A0ABU1W9M5</accession>
<evidence type="ECO:0000313" key="5">
    <source>
        <dbReference type="EMBL" id="MDR7134336.1"/>
    </source>
</evidence>
<dbReference type="InterPro" id="IPR000014">
    <property type="entry name" value="PAS"/>
</dbReference>
<proteinExistence type="predicted"/>